<dbReference type="OrthoDB" id="72772at2759"/>
<dbReference type="GO" id="GO:0005768">
    <property type="term" value="C:endosome"/>
    <property type="evidence" value="ECO:0007669"/>
    <property type="project" value="TreeGrafter"/>
</dbReference>
<dbReference type="GO" id="GO:0035493">
    <property type="term" value="P:SNARE complex assembly"/>
    <property type="evidence" value="ECO:0007669"/>
    <property type="project" value="TreeGrafter"/>
</dbReference>
<dbReference type="GO" id="GO:0000149">
    <property type="term" value="F:SNARE binding"/>
    <property type="evidence" value="ECO:0007669"/>
    <property type="project" value="TreeGrafter"/>
</dbReference>
<evidence type="ECO:0008006" key="4">
    <source>
        <dbReference type="Google" id="ProtNLM"/>
    </source>
</evidence>
<protein>
    <recommendedName>
        <fullName evidence="4">UV radiation resistance-associated gene protein</fullName>
    </recommendedName>
</protein>
<accession>A0A8I6THB1</accession>
<evidence type="ECO:0000313" key="2">
    <source>
        <dbReference type="EnsemblMetazoa" id="XP_014259994.1"/>
    </source>
</evidence>
<reference evidence="2" key="1">
    <citation type="submission" date="2022-01" db="UniProtKB">
        <authorList>
            <consortium name="EnsemblMetazoa"/>
        </authorList>
    </citation>
    <scope>IDENTIFICATION</scope>
</reference>
<dbReference type="GO" id="GO:0000323">
    <property type="term" value="C:lytic vacuole"/>
    <property type="evidence" value="ECO:0007669"/>
    <property type="project" value="TreeGrafter"/>
</dbReference>
<keyword evidence="1" id="KW-0175">Coiled coil</keyword>
<dbReference type="GO" id="GO:0032991">
    <property type="term" value="C:protein-containing complex"/>
    <property type="evidence" value="ECO:0007669"/>
    <property type="project" value="UniProtKB-ARBA"/>
</dbReference>
<organism evidence="2 3">
    <name type="scientific">Cimex lectularius</name>
    <name type="common">Bed bug</name>
    <name type="synonym">Acanthia lectularia</name>
    <dbReference type="NCBI Taxonomy" id="79782"/>
    <lineage>
        <taxon>Eukaryota</taxon>
        <taxon>Metazoa</taxon>
        <taxon>Ecdysozoa</taxon>
        <taxon>Arthropoda</taxon>
        <taxon>Hexapoda</taxon>
        <taxon>Insecta</taxon>
        <taxon>Pterygota</taxon>
        <taxon>Neoptera</taxon>
        <taxon>Paraneoptera</taxon>
        <taxon>Hemiptera</taxon>
        <taxon>Heteroptera</taxon>
        <taxon>Panheteroptera</taxon>
        <taxon>Cimicomorpha</taxon>
        <taxon>Cimicidae</taxon>
        <taxon>Cimex</taxon>
    </lineage>
</organism>
<dbReference type="PANTHER" id="PTHR15157">
    <property type="entry name" value="UV RADIATION RESISTANCE-ASSOCIATED GENE PROTEIN"/>
    <property type="match status" value="1"/>
</dbReference>
<evidence type="ECO:0000256" key="1">
    <source>
        <dbReference type="ARBA" id="ARBA00023054"/>
    </source>
</evidence>
<proteinExistence type="predicted"/>
<dbReference type="InterPro" id="IPR018791">
    <property type="entry name" value="UV_resistance/autophagy_Atg14"/>
</dbReference>
<dbReference type="AlphaFoldDB" id="A0A8I6THB1"/>
<dbReference type="Pfam" id="PF10186">
    <property type="entry name" value="ATG14"/>
    <property type="match status" value="1"/>
</dbReference>
<dbReference type="EnsemblMetazoa" id="XM_014404508.2">
    <property type="protein sequence ID" value="XP_014259994.1"/>
    <property type="gene ID" value="LOC106672799"/>
</dbReference>
<keyword evidence="3" id="KW-1185">Reference proteome</keyword>
<evidence type="ECO:0000313" key="3">
    <source>
        <dbReference type="Proteomes" id="UP000494040"/>
    </source>
</evidence>
<dbReference type="OMA" id="HYRFEYG"/>
<dbReference type="PANTHER" id="PTHR15157:SF5">
    <property type="entry name" value="UV RADIATION RESISTANCE-ASSOCIATED GENE PROTEIN"/>
    <property type="match status" value="1"/>
</dbReference>
<gene>
    <name evidence="2" type="primary">106672799</name>
</gene>
<sequence>MSAITERGVLRWKEWMPLVTQQQRLRSLIQVIAYNIQVKDDILSKHKVKKLSYYFTLHLSTMSAPVYTSEKLESENPKWCEVNIGQQYGAATGVVIRLWVSINGEADYEVTVWGLFFSGLMYLGPRVLNTDPSALGSNSLIFHMYGGYFTSPHCFLNPHPVTPRTLTIQMNASHTKPSYNVNSLLRLQTLQQAIKKQTTATAVLRERISSGCAINSEEDSLIKGSAALRKLLGKPVTPKVNPDKILAIKMQIEMKKFRIQMLVEEKDRKAALVQKLAVIKDMLAEKNQDRDTELMDRYFMLRKNIEKRKEFRQQLIETRTHLAQTAALLDKRKKTLMSQLSLIYPIIQSPNGNYTIREVHLPDSEDFDGKDELMISVALGFVTHLVQMMSFFLNVPTRYPMVHFGSRSKIIDHISENISDKDREFPLYARGKEKHLFDYGVYLLNKNIAQLRWCCGITTTDLRPTLLNLSALMNLTTKQNEIGSIMREWNRTRTEEKHPSLSNSLDRGLDCVTDTPSDPNGSDCHEYVEKQRVRYESAPVHDLASLMSLDITCKSYDNINGSHAIQSYNKDQPMTVPNEDLLTRE</sequence>
<name>A0A8I6THB1_CIMLE</name>
<dbReference type="KEGG" id="clec:106672799"/>
<dbReference type="Proteomes" id="UP000494040">
    <property type="component" value="Unassembled WGS sequence"/>
</dbReference>